<feature type="compositionally biased region" description="Acidic residues" evidence="1">
    <location>
        <begin position="117"/>
        <end position="126"/>
    </location>
</feature>
<sequence length="373" mass="40996">MSTEHASFPLFVQRHKTESLLVNNVREGLAPLPAITNGVNGERRSGASTSTLASNSDLDPARDRQENVNANGNVNFVVLNGTRGLFGSTAPAGPPPPYSVEPRRARRSAAQSVSTDSDQDSDEADNAQEATPLLGGRSRGRSRAASYSTMTSYTGIDWYSLLLGTQPSGTEHVPRSFREHRARYFMPLGRRVYWRALAHLMVINFPFALAAWVLLFCGVVLGTTLLITLPFGVVFWFLTLILSRSFARAEVGVLGQRKINFAPTEPPRPIFYRPREAEDIERALTESDAEPDVDPTIETSFLKNSYSMFMDPSSFQPLFYFLVIKASITLVVTPLVLALAPVCIVLVLPAPAMLRVVRRIGAWQANLAIEALS</sequence>
<feature type="transmembrane region" description="Helical" evidence="2">
    <location>
        <begin position="192"/>
        <end position="214"/>
    </location>
</feature>
<proteinExistence type="predicted"/>
<dbReference type="Proteomes" id="UP000383932">
    <property type="component" value="Unassembled WGS sequence"/>
</dbReference>
<feature type="transmembrane region" description="Helical" evidence="2">
    <location>
        <begin position="318"/>
        <end position="348"/>
    </location>
</feature>
<evidence type="ECO:0000256" key="1">
    <source>
        <dbReference type="SAM" id="MobiDB-lite"/>
    </source>
</evidence>
<evidence type="ECO:0008006" key="5">
    <source>
        <dbReference type="Google" id="ProtNLM"/>
    </source>
</evidence>
<accession>A0A5N5QTV6</accession>
<dbReference type="EMBL" id="SSOP01000012">
    <property type="protein sequence ID" value="KAB5595114.1"/>
    <property type="molecule type" value="Genomic_DNA"/>
</dbReference>
<evidence type="ECO:0000313" key="4">
    <source>
        <dbReference type="Proteomes" id="UP000383932"/>
    </source>
</evidence>
<feature type="compositionally biased region" description="Polar residues" evidence="1">
    <location>
        <begin position="46"/>
        <end position="57"/>
    </location>
</feature>
<protein>
    <recommendedName>
        <fullName evidence="5">Transmembrane protein</fullName>
    </recommendedName>
</protein>
<feature type="transmembrane region" description="Helical" evidence="2">
    <location>
        <begin position="220"/>
        <end position="242"/>
    </location>
</feature>
<keyword evidence="2" id="KW-1133">Transmembrane helix</keyword>
<name>A0A5N5QTV6_9AGAM</name>
<feature type="region of interest" description="Disordered" evidence="1">
    <location>
        <begin position="87"/>
        <end position="142"/>
    </location>
</feature>
<keyword evidence="2" id="KW-0472">Membrane</keyword>
<organism evidence="3 4">
    <name type="scientific">Ceratobasidium theobromae</name>
    <dbReference type="NCBI Taxonomy" id="1582974"/>
    <lineage>
        <taxon>Eukaryota</taxon>
        <taxon>Fungi</taxon>
        <taxon>Dikarya</taxon>
        <taxon>Basidiomycota</taxon>
        <taxon>Agaricomycotina</taxon>
        <taxon>Agaricomycetes</taxon>
        <taxon>Cantharellales</taxon>
        <taxon>Ceratobasidiaceae</taxon>
        <taxon>Ceratobasidium</taxon>
    </lineage>
</organism>
<evidence type="ECO:0000256" key="2">
    <source>
        <dbReference type="SAM" id="Phobius"/>
    </source>
</evidence>
<gene>
    <name evidence="3" type="ORF">CTheo_1402</name>
</gene>
<dbReference type="AlphaFoldDB" id="A0A5N5QTV6"/>
<reference evidence="3 4" key="1">
    <citation type="journal article" date="2019" name="Fungal Biol. Biotechnol.">
        <title>Draft genome sequence of fastidious pathogen Ceratobasidium theobromae, which causes vascular-streak dieback in Theobroma cacao.</title>
        <authorList>
            <person name="Ali S.S."/>
            <person name="Asman A."/>
            <person name="Shao J."/>
            <person name="Firmansyah A.P."/>
            <person name="Susilo A.W."/>
            <person name="Rosmana A."/>
            <person name="McMahon P."/>
            <person name="Junaid M."/>
            <person name="Guest D."/>
            <person name="Kheng T.Y."/>
            <person name="Meinhardt L.W."/>
            <person name="Bailey B.A."/>
        </authorList>
    </citation>
    <scope>NUCLEOTIDE SEQUENCE [LARGE SCALE GENOMIC DNA]</scope>
    <source>
        <strain evidence="3 4">CT2</strain>
    </source>
</reference>
<evidence type="ECO:0000313" key="3">
    <source>
        <dbReference type="EMBL" id="KAB5595114.1"/>
    </source>
</evidence>
<feature type="region of interest" description="Disordered" evidence="1">
    <location>
        <begin position="34"/>
        <end position="69"/>
    </location>
</feature>
<comment type="caution">
    <text evidence="3">The sequence shown here is derived from an EMBL/GenBank/DDBJ whole genome shotgun (WGS) entry which is preliminary data.</text>
</comment>
<keyword evidence="2" id="KW-0812">Transmembrane</keyword>
<dbReference type="OrthoDB" id="2576477at2759"/>
<keyword evidence="4" id="KW-1185">Reference proteome</keyword>